<sequence>MGIGVGLSCSVPSPALYAIAVAPYLYGYVAGMEHFLETVVACEKGYHSRPLLQSAALVTVHRDGHVLANRLSTAVSRKVDKCWVKFWVAYGTLMRVMCYDLLLWR</sequence>
<evidence type="ECO:0000313" key="2">
    <source>
        <dbReference type="Proteomes" id="UP000030686"/>
    </source>
</evidence>
<dbReference type="EMBL" id="HG792016">
    <property type="protein sequence ID" value="CDM32596.1"/>
    <property type="molecule type" value="Genomic_DNA"/>
</dbReference>
<reference evidence="1" key="1">
    <citation type="journal article" date="2014" name="Nat. Commun.">
        <title>Multiple recent horizontal transfers of a large genomic region in cheese making fungi.</title>
        <authorList>
            <person name="Cheeseman K."/>
            <person name="Ropars J."/>
            <person name="Renault P."/>
            <person name="Dupont J."/>
            <person name="Gouzy J."/>
            <person name="Branca A."/>
            <person name="Abraham A.L."/>
            <person name="Ceppi M."/>
            <person name="Conseiller E."/>
            <person name="Debuchy R."/>
            <person name="Malagnac F."/>
            <person name="Goarin A."/>
            <person name="Silar P."/>
            <person name="Lacoste S."/>
            <person name="Sallet E."/>
            <person name="Bensimon A."/>
            <person name="Giraud T."/>
            <person name="Brygoo Y."/>
        </authorList>
    </citation>
    <scope>NUCLEOTIDE SEQUENCE [LARGE SCALE GENOMIC DNA]</scope>
    <source>
        <strain evidence="1">FM164</strain>
    </source>
</reference>
<accession>W6Q9A4</accession>
<keyword evidence="2" id="KW-1185">Reference proteome</keyword>
<protein>
    <submittedName>
        <fullName evidence="1">Genomic scaffold, ProqFM164S02</fullName>
    </submittedName>
</protein>
<dbReference type="AlphaFoldDB" id="W6Q9A4"/>
<evidence type="ECO:0000313" key="1">
    <source>
        <dbReference type="EMBL" id="CDM32596.1"/>
    </source>
</evidence>
<proteinExistence type="predicted"/>
<organism evidence="1 2">
    <name type="scientific">Penicillium roqueforti (strain FM164)</name>
    <dbReference type="NCBI Taxonomy" id="1365484"/>
    <lineage>
        <taxon>Eukaryota</taxon>
        <taxon>Fungi</taxon>
        <taxon>Dikarya</taxon>
        <taxon>Ascomycota</taxon>
        <taxon>Pezizomycotina</taxon>
        <taxon>Eurotiomycetes</taxon>
        <taxon>Eurotiomycetidae</taxon>
        <taxon>Eurotiales</taxon>
        <taxon>Aspergillaceae</taxon>
        <taxon>Penicillium</taxon>
    </lineage>
</organism>
<dbReference type="Proteomes" id="UP000030686">
    <property type="component" value="Unassembled WGS sequence"/>
</dbReference>
<name>W6Q9A4_PENRF</name>
<dbReference type="OrthoDB" id="10416970at2759"/>
<gene>
    <name evidence="1" type="ORF">PROQFM164_S02g002747</name>
</gene>